<dbReference type="SUPFAM" id="SSF52317">
    <property type="entry name" value="Class I glutamine amidotransferase-like"/>
    <property type="match status" value="1"/>
</dbReference>
<dbReference type="OrthoDB" id="9792284at2"/>
<dbReference type="PANTHER" id="PTHR42733">
    <property type="entry name" value="DJ-1 PROTEIN"/>
    <property type="match status" value="1"/>
</dbReference>
<keyword evidence="3" id="KW-0645">Protease</keyword>
<evidence type="ECO:0000256" key="1">
    <source>
        <dbReference type="ARBA" id="ARBA00008542"/>
    </source>
</evidence>
<keyword evidence="3" id="KW-0378">Hydrolase</keyword>
<dbReference type="Pfam" id="PF01965">
    <property type="entry name" value="DJ-1_PfpI"/>
    <property type="match status" value="1"/>
</dbReference>
<comment type="similarity">
    <text evidence="1">Belongs to the peptidase C56 family.</text>
</comment>
<dbReference type="PROSITE" id="PS51276">
    <property type="entry name" value="PEPTIDASE_C56_PFPI"/>
    <property type="match status" value="1"/>
</dbReference>
<dbReference type="InterPro" id="IPR002818">
    <property type="entry name" value="DJ-1/PfpI"/>
</dbReference>
<comment type="caution">
    <text evidence="3">The sequence shown here is derived from an EMBL/GenBank/DDBJ whole genome shotgun (WGS) entry which is preliminary data.</text>
</comment>
<evidence type="ECO:0000259" key="2">
    <source>
        <dbReference type="Pfam" id="PF01965"/>
    </source>
</evidence>
<keyword evidence="4" id="KW-1185">Reference proteome</keyword>
<dbReference type="NCBIfam" id="TIGR01382">
    <property type="entry name" value="PfpI"/>
    <property type="match status" value="1"/>
</dbReference>
<evidence type="ECO:0000313" key="3">
    <source>
        <dbReference type="EMBL" id="OUJ75864.1"/>
    </source>
</evidence>
<sequence length="190" mass="20883">MSLFGSDKLKGKKIAIVATDGFEQVELTKPKKYLEDEGAEVDVISLKSGYIKGWDMTDWGDKVDVDKTIDEVSAADYDALVLPGGQINPDKLRVEQSVVNFASEFMRSGKVVAAICHGPWTLIETGLVHGKTMTSWPSLKTDLKNAGAHWVDEEVVVDKGLITSRKPDDIPAFNKKIVEEILEGQHAPRS</sequence>
<accession>A0A243WIY2</accession>
<name>A0A243WIY2_9BACT</name>
<dbReference type="RefSeq" id="WP_086592108.1">
    <property type="nucleotide sequence ID" value="NZ_MTSE01000001.1"/>
</dbReference>
<dbReference type="CDD" id="cd03134">
    <property type="entry name" value="GATase1_PfpI_like"/>
    <property type="match status" value="1"/>
</dbReference>
<reference evidence="3 4" key="1">
    <citation type="submission" date="2017-01" db="EMBL/GenBank/DDBJ databases">
        <title>A new Hymenobacter.</title>
        <authorList>
            <person name="Liang Y."/>
            <person name="Feng F."/>
        </authorList>
    </citation>
    <scope>NUCLEOTIDE SEQUENCE [LARGE SCALE GENOMIC DNA]</scope>
    <source>
        <strain evidence="3">MIMBbqt21</strain>
    </source>
</reference>
<dbReference type="InterPro" id="IPR029062">
    <property type="entry name" value="Class_I_gatase-like"/>
</dbReference>
<protein>
    <submittedName>
        <fullName evidence="3">Protease</fullName>
    </submittedName>
</protein>
<gene>
    <name evidence="3" type="ORF">BXP70_00780</name>
</gene>
<organism evidence="3 4">
    <name type="scientific">Hymenobacter crusticola</name>
    <dbReference type="NCBI Taxonomy" id="1770526"/>
    <lineage>
        <taxon>Bacteria</taxon>
        <taxon>Pseudomonadati</taxon>
        <taxon>Bacteroidota</taxon>
        <taxon>Cytophagia</taxon>
        <taxon>Cytophagales</taxon>
        <taxon>Hymenobacteraceae</taxon>
        <taxon>Hymenobacter</taxon>
    </lineage>
</organism>
<dbReference type="PANTHER" id="PTHR42733:SF12">
    <property type="entry name" value="PROTEINASE"/>
    <property type="match status" value="1"/>
</dbReference>
<dbReference type="Proteomes" id="UP000194873">
    <property type="component" value="Unassembled WGS sequence"/>
</dbReference>
<dbReference type="GO" id="GO:0008233">
    <property type="term" value="F:peptidase activity"/>
    <property type="evidence" value="ECO:0007669"/>
    <property type="project" value="UniProtKB-KW"/>
</dbReference>
<dbReference type="AlphaFoldDB" id="A0A243WIY2"/>
<dbReference type="InterPro" id="IPR006286">
    <property type="entry name" value="C56_PfpI-like"/>
</dbReference>
<dbReference type="GO" id="GO:0006508">
    <property type="term" value="P:proteolysis"/>
    <property type="evidence" value="ECO:0007669"/>
    <property type="project" value="UniProtKB-KW"/>
</dbReference>
<dbReference type="Gene3D" id="3.40.50.880">
    <property type="match status" value="1"/>
</dbReference>
<feature type="domain" description="DJ-1/PfpI" evidence="2">
    <location>
        <begin position="12"/>
        <end position="180"/>
    </location>
</feature>
<dbReference type="EMBL" id="MTSE01000001">
    <property type="protein sequence ID" value="OUJ75864.1"/>
    <property type="molecule type" value="Genomic_DNA"/>
</dbReference>
<proteinExistence type="inferred from homology"/>
<evidence type="ECO:0000313" key="4">
    <source>
        <dbReference type="Proteomes" id="UP000194873"/>
    </source>
</evidence>